<keyword evidence="10" id="KW-1185">Reference proteome</keyword>
<dbReference type="EMBL" id="KV429103">
    <property type="protein sequence ID" value="KZT65599.1"/>
    <property type="molecule type" value="Genomic_DNA"/>
</dbReference>
<evidence type="ECO:0000256" key="7">
    <source>
        <dbReference type="RuleBase" id="RU004474"/>
    </source>
</evidence>
<dbReference type="AlphaFoldDB" id="A0A165MF36"/>
<dbReference type="InterPro" id="IPR017925">
    <property type="entry name" value="DHFR_CS"/>
</dbReference>
<evidence type="ECO:0000256" key="3">
    <source>
        <dbReference type="ARBA" id="ARBA00018886"/>
    </source>
</evidence>
<evidence type="ECO:0000256" key="1">
    <source>
        <dbReference type="ARBA" id="ARBA00004903"/>
    </source>
</evidence>
<dbReference type="PRINTS" id="PR00070">
    <property type="entry name" value="DHFR"/>
</dbReference>
<dbReference type="GO" id="GO:0046452">
    <property type="term" value="P:dihydrofolate metabolic process"/>
    <property type="evidence" value="ECO:0007669"/>
    <property type="project" value="TreeGrafter"/>
</dbReference>
<dbReference type="OrthoDB" id="414698at2759"/>
<dbReference type="GO" id="GO:0046654">
    <property type="term" value="P:tetrahydrofolate biosynthetic process"/>
    <property type="evidence" value="ECO:0007669"/>
    <property type="project" value="UniProtKB-UniPathway"/>
</dbReference>
<dbReference type="SUPFAM" id="SSF53597">
    <property type="entry name" value="Dihydrofolate reductase-like"/>
    <property type="match status" value="1"/>
</dbReference>
<evidence type="ECO:0000313" key="10">
    <source>
        <dbReference type="Proteomes" id="UP000076727"/>
    </source>
</evidence>
<dbReference type="GO" id="GO:0050661">
    <property type="term" value="F:NADP binding"/>
    <property type="evidence" value="ECO:0007669"/>
    <property type="project" value="InterPro"/>
</dbReference>
<evidence type="ECO:0000256" key="6">
    <source>
        <dbReference type="ARBA" id="ARBA00023002"/>
    </source>
</evidence>
<evidence type="ECO:0000259" key="8">
    <source>
        <dbReference type="PROSITE" id="PS51330"/>
    </source>
</evidence>
<evidence type="ECO:0000256" key="2">
    <source>
        <dbReference type="ARBA" id="ARBA00012856"/>
    </source>
</evidence>
<dbReference type="GO" id="GO:0005739">
    <property type="term" value="C:mitochondrion"/>
    <property type="evidence" value="ECO:0007669"/>
    <property type="project" value="TreeGrafter"/>
</dbReference>
<accession>A0A165MF36</accession>
<dbReference type="PROSITE" id="PS51330">
    <property type="entry name" value="DHFR_2"/>
    <property type="match status" value="1"/>
</dbReference>
<dbReference type="PROSITE" id="PS00075">
    <property type="entry name" value="DHFR_1"/>
    <property type="match status" value="1"/>
</dbReference>
<dbReference type="GO" id="GO:0046655">
    <property type="term" value="P:folic acid metabolic process"/>
    <property type="evidence" value="ECO:0007669"/>
    <property type="project" value="TreeGrafter"/>
</dbReference>
<dbReference type="PANTHER" id="PTHR48069">
    <property type="entry name" value="DIHYDROFOLATE REDUCTASE"/>
    <property type="match status" value="1"/>
</dbReference>
<comment type="pathway">
    <text evidence="1">Cofactor biosynthesis; tetrahydrofolate biosynthesis; 5,6,7,8-tetrahydrofolate from 7,8-dihydrofolate: step 1/1.</text>
</comment>
<evidence type="ECO:0000256" key="5">
    <source>
        <dbReference type="ARBA" id="ARBA00022857"/>
    </source>
</evidence>
<dbReference type="Gene3D" id="3.40.430.10">
    <property type="entry name" value="Dihydrofolate Reductase, subunit A"/>
    <property type="match status" value="1"/>
</dbReference>
<dbReference type="GO" id="GO:0004146">
    <property type="term" value="F:dihydrofolate reductase activity"/>
    <property type="evidence" value="ECO:0007669"/>
    <property type="project" value="UniProtKB-EC"/>
</dbReference>
<proteinExistence type="inferred from homology"/>
<dbReference type="Pfam" id="PF00186">
    <property type="entry name" value="DHFR_1"/>
    <property type="match status" value="1"/>
</dbReference>
<dbReference type="InterPro" id="IPR001796">
    <property type="entry name" value="DHFR_dom"/>
</dbReference>
<dbReference type="CDD" id="cd00209">
    <property type="entry name" value="DHFR"/>
    <property type="match status" value="1"/>
</dbReference>
<keyword evidence="4" id="KW-0554">One-carbon metabolism</keyword>
<gene>
    <name evidence="9" type="ORF">DAEQUDRAFT_731295</name>
</gene>
<dbReference type="InterPro" id="IPR024072">
    <property type="entry name" value="DHFR-like_dom_sf"/>
</dbReference>
<evidence type="ECO:0000256" key="4">
    <source>
        <dbReference type="ARBA" id="ARBA00022563"/>
    </source>
</evidence>
<comment type="similarity">
    <text evidence="7">Belongs to the dihydrofolate reductase family.</text>
</comment>
<keyword evidence="6" id="KW-0560">Oxidoreductase</keyword>
<dbReference type="Proteomes" id="UP000076727">
    <property type="component" value="Unassembled WGS sequence"/>
</dbReference>
<reference evidence="9 10" key="1">
    <citation type="journal article" date="2016" name="Mol. Biol. Evol.">
        <title>Comparative Genomics of Early-Diverging Mushroom-Forming Fungi Provides Insights into the Origins of Lignocellulose Decay Capabilities.</title>
        <authorList>
            <person name="Nagy L.G."/>
            <person name="Riley R."/>
            <person name="Tritt A."/>
            <person name="Adam C."/>
            <person name="Daum C."/>
            <person name="Floudas D."/>
            <person name="Sun H."/>
            <person name="Yadav J.S."/>
            <person name="Pangilinan J."/>
            <person name="Larsson K.H."/>
            <person name="Matsuura K."/>
            <person name="Barry K."/>
            <person name="Labutti K."/>
            <person name="Kuo R."/>
            <person name="Ohm R.A."/>
            <person name="Bhattacharya S.S."/>
            <person name="Shirouzu T."/>
            <person name="Yoshinaga Y."/>
            <person name="Martin F.M."/>
            <person name="Grigoriev I.V."/>
            <person name="Hibbett D.S."/>
        </authorList>
    </citation>
    <scope>NUCLEOTIDE SEQUENCE [LARGE SCALE GENOMIC DNA]</scope>
    <source>
        <strain evidence="9 10">L-15889</strain>
    </source>
</reference>
<name>A0A165MF36_9APHY</name>
<evidence type="ECO:0000313" key="9">
    <source>
        <dbReference type="EMBL" id="KZT65599.1"/>
    </source>
</evidence>
<dbReference type="UniPathway" id="UPA00077">
    <property type="reaction ID" value="UER00158"/>
</dbReference>
<keyword evidence="5" id="KW-0521">NADP</keyword>
<dbReference type="InterPro" id="IPR012259">
    <property type="entry name" value="DHFR"/>
</dbReference>
<organism evidence="9 10">
    <name type="scientific">Daedalea quercina L-15889</name>
    <dbReference type="NCBI Taxonomy" id="1314783"/>
    <lineage>
        <taxon>Eukaryota</taxon>
        <taxon>Fungi</taxon>
        <taxon>Dikarya</taxon>
        <taxon>Basidiomycota</taxon>
        <taxon>Agaricomycotina</taxon>
        <taxon>Agaricomycetes</taxon>
        <taxon>Polyporales</taxon>
        <taxon>Fomitopsis</taxon>
    </lineage>
</organism>
<feature type="domain" description="DHFR" evidence="8">
    <location>
        <begin position="3"/>
        <end position="213"/>
    </location>
</feature>
<sequence length="213" mass="23685">MSRLTIIVAATLSNGIGQNGRLPWRLSKEMQYFARITSNAPEGSVNAVLMGRNTWESIPKKFKPLPKRANVVISSNKQYELLPADAPTPTAPVFLHSNLDSALDRLSHSERLGAHIHRAFVIGGASLYQETLSLSQSSGSFVDRVLLTRILEPAFEQCDVHMPDFLGDKVHAGQADAWTKASHAELQEWAGFEVPEGVQEENGVKYEFQMWIR</sequence>
<dbReference type="EC" id="1.5.1.3" evidence="2"/>
<dbReference type="STRING" id="1314783.A0A165MF36"/>
<dbReference type="PANTHER" id="PTHR48069:SF3">
    <property type="entry name" value="DIHYDROFOLATE REDUCTASE"/>
    <property type="match status" value="1"/>
</dbReference>
<protein>
    <recommendedName>
        <fullName evidence="3">Dihydrofolate reductase</fullName>
        <ecNumber evidence="2">1.5.1.3</ecNumber>
    </recommendedName>
</protein>
<dbReference type="GO" id="GO:0006730">
    <property type="term" value="P:one-carbon metabolic process"/>
    <property type="evidence" value="ECO:0007669"/>
    <property type="project" value="UniProtKB-KW"/>
</dbReference>